<keyword evidence="2" id="KW-1185">Reference proteome</keyword>
<dbReference type="RefSeq" id="WP_109214896.1">
    <property type="nucleotide sequence ID" value="NZ_CABMEW010000022.1"/>
</dbReference>
<dbReference type="EMBL" id="JRFU01000036">
    <property type="protein sequence ID" value="PWE87492.1"/>
    <property type="molecule type" value="Genomic_DNA"/>
</dbReference>
<organism evidence="1 2">
    <name type="scientific">Eubacterium ramulus</name>
    <dbReference type="NCBI Taxonomy" id="39490"/>
    <lineage>
        <taxon>Bacteria</taxon>
        <taxon>Bacillati</taxon>
        <taxon>Bacillota</taxon>
        <taxon>Clostridia</taxon>
        <taxon>Eubacteriales</taxon>
        <taxon>Eubacteriaceae</taxon>
        <taxon>Eubacterium</taxon>
    </lineage>
</organism>
<dbReference type="OrthoDB" id="2236865at2"/>
<evidence type="ECO:0000313" key="1">
    <source>
        <dbReference type="EMBL" id="PWE87492.1"/>
    </source>
</evidence>
<protein>
    <submittedName>
        <fullName evidence="1">Uncharacterized protein</fullName>
    </submittedName>
</protein>
<dbReference type="AlphaFoldDB" id="A0A2V1JRA6"/>
<comment type="caution">
    <text evidence="1">The sequence shown here is derived from an EMBL/GenBank/DDBJ whole genome shotgun (WGS) entry which is preliminary data.</text>
</comment>
<sequence length="105" mass="12301">MSQSTDGYYYNQNELYMIYKLTSNNGTSDIEYYYVNFHNIIQYSDGSLYTDIMDYDVPEASWWSDDESFTSGDNTFAGYETLDTLFNQKIVSLKAEYNITDNMNN</sequence>
<reference evidence="1 2" key="1">
    <citation type="submission" date="2014-09" db="EMBL/GenBank/DDBJ databases">
        <title>Butyrate-producing bacteria isolated from human gut.</title>
        <authorList>
            <person name="Zhang Q."/>
            <person name="Zhao L."/>
        </authorList>
    </citation>
    <scope>NUCLEOTIDE SEQUENCE [LARGE SCALE GENOMIC DNA]</scope>
    <source>
        <strain evidence="1 2">21</strain>
    </source>
</reference>
<proteinExistence type="predicted"/>
<accession>A0A2V1JRA6</accession>
<dbReference type="Proteomes" id="UP000245288">
    <property type="component" value="Unassembled WGS sequence"/>
</dbReference>
<gene>
    <name evidence="1" type="ORF">LG34_03655</name>
</gene>
<evidence type="ECO:0000313" key="2">
    <source>
        <dbReference type="Proteomes" id="UP000245288"/>
    </source>
</evidence>
<name>A0A2V1JRA6_EUBRA</name>